<feature type="domain" description="GFO/IDH/MocA-like oxidoreductase" evidence="2">
    <location>
        <begin position="133"/>
        <end position="241"/>
    </location>
</feature>
<evidence type="ECO:0000313" key="4">
    <source>
        <dbReference type="Proteomes" id="UP000182125"/>
    </source>
</evidence>
<dbReference type="Pfam" id="PF01408">
    <property type="entry name" value="GFO_IDH_MocA"/>
    <property type="match status" value="1"/>
</dbReference>
<dbReference type="InterPro" id="IPR051450">
    <property type="entry name" value="Gfo/Idh/MocA_Oxidoreductases"/>
</dbReference>
<accession>A0A1I0NXU0</accession>
<reference evidence="3 4" key="1">
    <citation type="submission" date="2016-10" db="EMBL/GenBank/DDBJ databases">
        <authorList>
            <person name="de Groot N.N."/>
        </authorList>
    </citation>
    <scope>NUCLEOTIDE SEQUENCE [LARGE SCALE GENOMIC DNA]</scope>
    <source>
        <strain evidence="3 4">OGL-20</strain>
    </source>
</reference>
<proteinExistence type="predicted"/>
<dbReference type="Pfam" id="PF22725">
    <property type="entry name" value="GFO_IDH_MocA_C3"/>
    <property type="match status" value="1"/>
</dbReference>
<dbReference type="Gene3D" id="3.40.50.720">
    <property type="entry name" value="NAD(P)-binding Rossmann-like Domain"/>
    <property type="match status" value="1"/>
</dbReference>
<evidence type="ECO:0000313" key="3">
    <source>
        <dbReference type="EMBL" id="SEW06676.1"/>
    </source>
</evidence>
<dbReference type="Proteomes" id="UP000182125">
    <property type="component" value="Unassembled WGS sequence"/>
</dbReference>
<dbReference type="NCBIfam" id="NF040723">
    <property type="entry name" value="UDP-GlcNAcDh_Arch"/>
    <property type="match status" value="1"/>
</dbReference>
<dbReference type="EMBL" id="FOIW01000002">
    <property type="protein sequence ID" value="SEW06676.1"/>
    <property type="molecule type" value="Genomic_DNA"/>
</dbReference>
<dbReference type="InterPro" id="IPR036291">
    <property type="entry name" value="NAD(P)-bd_dom_sf"/>
</dbReference>
<dbReference type="InterPro" id="IPR055170">
    <property type="entry name" value="GFO_IDH_MocA-like_dom"/>
</dbReference>
<dbReference type="SUPFAM" id="SSF55347">
    <property type="entry name" value="Glyceraldehyde-3-phosphate dehydrogenase-like, C-terminal domain"/>
    <property type="match status" value="1"/>
</dbReference>
<name>A0A1I0NXU0_9EURY</name>
<sequence length="317" mass="35208">MRMLRVGVVGVGMMGQHHVRVYSELAREGKVELVGIADANFERARELARKFNTVPYSDYRGLVKEKLDAVSIAVPTSLHKDVALEFIKVGTNVLVEKPIADSIENAQAIINAAEENEVILMIGHIERFNPAVLKLKEKIDEGLLGKIVTISAKRVGPMAARIRDVGIIIDLGVHDIDVISYLFGEPVRTVYARAGNVIHPAGVEDHALITLGFNDGSGIVETNWLTPHKTRTLTVVGTEGIAYVDYIDQTLKIYNHEWIREAKIERREPLRNEIEHFIECIEYEKKPITDGKAGLHALKVAIKALESARTGQVLEVE</sequence>
<dbReference type="InterPro" id="IPR000683">
    <property type="entry name" value="Gfo/Idh/MocA-like_OxRdtase_N"/>
</dbReference>
<dbReference type="SUPFAM" id="SSF51735">
    <property type="entry name" value="NAD(P)-binding Rossmann-fold domains"/>
    <property type="match status" value="1"/>
</dbReference>
<protein>
    <submittedName>
        <fullName evidence="3">UDP-N-acetylglucosamine 3-dehydrogenase</fullName>
    </submittedName>
</protein>
<gene>
    <name evidence="3" type="ORF">SAMN05216170_1356</name>
</gene>
<dbReference type="InterPro" id="IPR053561">
    <property type="entry name" value="UDP-GlcNAc_3-dehydrogenase"/>
</dbReference>
<evidence type="ECO:0000259" key="1">
    <source>
        <dbReference type="Pfam" id="PF01408"/>
    </source>
</evidence>
<dbReference type="Gene3D" id="3.30.360.10">
    <property type="entry name" value="Dihydrodipicolinate Reductase, domain 2"/>
    <property type="match status" value="1"/>
</dbReference>
<dbReference type="PANTHER" id="PTHR43377">
    <property type="entry name" value="BILIVERDIN REDUCTASE A"/>
    <property type="match status" value="1"/>
</dbReference>
<dbReference type="PANTHER" id="PTHR43377:SF1">
    <property type="entry name" value="BILIVERDIN REDUCTASE A"/>
    <property type="match status" value="1"/>
</dbReference>
<dbReference type="AlphaFoldDB" id="A0A1I0NXU0"/>
<organism evidence="3 4">
    <name type="scientific">Thermococcus thioreducens</name>
    <dbReference type="NCBI Taxonomy" id="277988"/>
    <lineage>
        <taxon>Archaea</taxon>
        <taxon>Methanobacteriati</taxon>
        <taxon>Methanobacteriota</taxon>
        <taxon>Thermococci</taxon>
        <taxon>Thermococcales</taxon>
        <taxon>Thermococcaceae</taxon>
        <taxon>Thermococcus</taxon>
    </lineage>
</organism>
<feature type="domain" description="Gfo/Idh/MocA-like oxidoreductase N-terminal" evidence="1">
    <location>
        <begin position="4"/>
        <end position="124"/>
    </location>
</feature>
<dbReference type="GO" id="GO:0000166">
    <property type="term" value="F:nucleotide binding"/>
    <property type="evidence" value="ECO:0007669"/>
    <property type="project" value="InterPro"/>
</dbReference>
<evidence type="ECO:0000259" key="2">
    <source>
        <dbReference type="Pfam" id="PF22725"/>
    </source>
</evidence>